<dbReference type="AlphaFoldDB" id="A0A0R0B4Z1"/>
<organism evidence="1 2">
    <name type="scientific">Stenotrophomonas beteli</name>
    <dbReference type="NCBI Taxonomy" id="3384461"/>
    <lineage>
        <taxon>Bacteria</taxon>
        <taxon>Pseudomonadati</taxon>
        <taxon>Pseudomonadota</taxon>
        <taxon>Gammaproteobacteria</taxon>
        <taxon>Lysobacterales</taxon>
        <taxon>Lysobacteraceae</taxon>
        <taxon>Stenotrophomonas</taxon>
        <taxon>Stenotrophomonas maltophilia group</taxon>
    </lineage>
</organism>
<accession>A0A0R0B4Z1</accession>
<comment type="caution">
    <text evidence="1">The sequence shown here is derived from an EMBL/GenBank/DDBJ whole genome shotgun (WGS) entry which is preliminary data.</text>
</comment>
<dbReference type="Proteomes" id="UP000051757">
    <property type="component" value="Unassembled WGS sequence"/>
</dbReference>
<proteinExistence type="predicted"/>
<sequence length="98" mass="11314">MDLLPGQYRILAYRGFHDLPRLMLVTDSASKHWVLDCPFEDERDDYAPMYRVLAVEAGAAGPAEIWERHSRRLLPSVGVLPVKRLQFDETRRASFILT</sequence>
<evidence type="ECO:0000313" key="2">
    <source>
        <dbReference type="Proteomes" id="UP000051757"/>
    </source>
</evidence>
<evidence type="ECO:0000313" key="1">
    <source>
        <dbReference type="EMBL" id="KRG48743.1"/>
    </source>
</evidence>
<name>A0A0R0B4Z1_9GAMM</name>
<reference evidence="1 2" key="1">
    <citation type="journal article" date="2016" name="Front. Microbiol.">
        <title>Genome Sequence of Type Strains of Genus Stenotrophomonas.</title>
        <authorList>
            <person name="Patil P.P."/>
            <person name="Midha S."/>
            <person name="Kumar S."/>
            <person name="Patil P.B."/>
        </authorList>
    </citation>
    <scope>NUCLEOTIDE SEQUENCE [LARGE SCALE GENOMIC DNA]</scope>
    <source>
        <strain evidence="1 2">LMG 978</strain>
    </source>
</reference>
<keyword evidence="2" id="KW-1185">Reference proteome</keyword>
<dbReference type="EMBL" id="LLXV01000055">
    <property type="protein sequence ID" value="KRG48743.1"/>
    <property type="molecule type" value="Genomic_DNA"/>
</dbReference>
<gene>
    <name evidence="1" type="ORF">ARC23_02660</name>
</gene>
<protein>
    <submittedName>
        <fullName evidence="1">Uncharacterized protein</fullName>
    </submittedName>
</protein>
<dbReference type="OrthoDB" id="6041641at2"/>